<dbReference type="PROSITE" id="PS51257">
    <property type="entry name" value="PROKAR_LIPOPROTEIN"/>
    <property type="match status" value="1"/>
</dbReference>
<evidence type="ECO:0000313" key="3">
    <source>
        <dbReference type="Proteomes" id="UP000886803"/>
    </source>
</evidence>
<keyword evidence="1" id="KW-0472">Membrane</keyword>
<reference evidence="2" key="2">
    <citation type="submission" date="2021-04" db="EMBL/GenBank/DDBJ databases">
        <authorList>
            <person name="Gilroy R."/>
        </authorList>
    </citation>
    <scope>NUCLEOTIDE SEQUENCE</scope>
    <source>
        <strain evidence="2">ChiBcec8-13705</strain>
    </source>
</reference>
<protein>
    <recommendedName>
        <fullName evidence="4">Lipoprotein</fullName>
    </recommendedName>
</protein>
<evidence type="ECO:0008006" key="4">
    <source>
        <dbReference type="Google" id="ProtNLM"/>
    </source>
</evidence>
<dbReference type="Proteomes" id="UP000886803">
    <property type="component" value="Unassembled WGS sequence"/>
</dbReference>
<organism evidence="2 3">
    <name type="scientific">Candidatus Gemmiger avicola</name>
    <dbReference type="NCBI Taxonomy" id="2838605"/>
    <lineage>
        <taxon>Bacteria</taxon>
        <taxon>Bacillati</taxon>
        <taxon>Bacillota</taxon>
        <taxon>Clostridia</taxon>
        <taxon>Eubacteriales</taxon>
        <taxon>Gemmiger</taxon>
    </lineage>
</organism>
<sequence>MNNKVRGGGLRLAGLICGIVATACGITAVVLSAVGLRQAHLCKHCKKGAEFQ</sequence>
<keyword evidence="1" id="KW-0812">Transmembrane</keyword>
<dbReference type="AlphaFoldDB" id="A0A9D2S440"/>
<proteinExistence type="predicted"/>
<gene>
    <name evidence="2" type="ORF">H9945_05460</name>
</gene>
<reference evidence="2" key="1">
    <citation type="journal article" date="2021" name="PeerJ">
        <title>Extensive microbial diversity within the chicken gut microbiome revealed by metagenomics and culture.</title>
        <authorList>
            <person name="Gilroy R."/>
            <person name="Ravi A."/>
            <person name="Getino M."/>
            <person name="Pursley I."/>
            <person name="Horton D.L."/>
            <person name="Alikhan N.F."/>
            <person name="Baker D."/>
            <person name="Gharbi K."/>
            <person name="Hall N."/>
            <person name="Watson M."/>
            <person name="Adriaenssens E.M."/>
            <person name="Foster-Nyarko E."/>
            <person name="Jarju S."/>
            <person name="Secka A."/>
            <person name="Antonio M."/>
            <person name="Oren A."/>
            <person name="Chaudhuri R.R."/>
            <person name="La Ragione R."/>
            <person name="Hildebrand F."/>
            <person name="Pallen M.J."/>
        </authorList>
    </citation>
    <scope>NUCLEOTIDE SEQUENCE</scope>
    <source>
        <strain evidence="2">ChiBcec8-13705</strain>
    </source>
</reference>
<evidence type="ECO:0000256" key="1">
    <source>
        <dbReference type="SAM" id="Phobius"/>
    </source>
</evidence>
<evidence type="ECO:0000313" key="2">
    <source>
        <dbReference type="EMBL" id="HJB41930.1"/>
    </source>
</evidence>
<accession>A0A9D2S440</accession>
<keyword evidence="1" id="KW-1133">Transmembrane helix</keyword>
<dbReference type="EMBL" id="DWYG01000085">
    <property type="protein sequence ID" value="HJB41930.1"/>
    <property type="molecule type" value="Genomic_DNA"/>
</dbReference>
<feature type="transmembrane region" description="Helical" evidence="1">
    <location>
        <begin position="12"/>
        <end position="36"/>
    </location>
</feature>
<name>A0A9D2S440_9FIRM</name>
<comment type="caution">
    <text evidence="2">The sequence shown here is derived from an EMBL/GenBank/DDBJ whole genome shotgun (WGS) entry which is preliminary data.</text>
</comment>